<feature type="region of interest" description="Disordered" evidence="1">
    <location>
        <begin position="420"/>
        <end position="460"/>
    </location>
</feature>
<feature type="domain" description="ImpA N-terminal" evidence="2">
    <location>
        <begin position="7"/>
        <end position="152"/>
    </location>
</feature>
<keyword evidence="4" id="KW-1185">Reference proteome</keyword>
<dbReference type="PANTHER" id="PTHR37951">
    <property type="entry name" value="CYTOPLASMIC PROTEIN-RELATED"/>
    <property type="match status" value="1"/>
</dbReference>
<name>F2K2K9_MARM1</name>
<dbReference type="HOGENOM" id="CLU_547398_0_0_6"/>
<organism evidence="3 4">
    <name type="scientific">Marinomonas mediterranea (strain ATCC 700492 / JCM 21426 / NBRC 103028 / MMB-1)</name>
    <dbReference type="NCBI Taxonomy" id="717774"/>
    <lineage>
        <taxon>Bacteria</taxon>
        <taxon>Pseudomonadati</taxon>
        <taxon>Pseudomonadota</taxon>
        <taxon>Gammaproteobacteria</taxon>
        <taxon>Oceanospirillales</taxon>
        <taxon>Oceanospirillaceae</taxon>
        <taxon>Marinomonas</taxon>
    </lineage>
</organism>
<dbReference type="PANTHER" id="PTHR37951:SF1">
    <property type="entry name" value="TYPE VI SECRETION SYSTEM COMPONENT TSSA1"/>
    <property type="match status" value="1"/>
</dbReference>
<evidence type="ECO:0000259" key="2">
    <source>
        <dbReference type="Pfam" id="PF06812"/>
    </source>
</evidence>
<protein>
    <recommendedName>
        <fullName evidence="2">ImpA N-terminal domain-containing protein</fullName>
    </recommendedName>
</protein>
<reference evidence="3 4" key="1">
    <citation type="journal article" date="2012" name="Stand. Genomic Sci.">
        <title>Complete genome sequence of the melanogenic marine bacterium Marinomonas mediterranea type strain (MMB-1(T)).</title>
        <authorList>
            <person name="Lucas-Elio P."/>
            <person name="Goodwin L."/>
            <person name="Woyke T."/>
            <person name="Pitluck S."/>
            <person name="Nolan M."/>
            <person name="Kyrpides N.C."/>
            <person name="Detter J.C."/>
            <person name="Copeland A."/>
            <person name="Teshima H."/>
            <person name="Bruce D."/>
            <person name="Detter C."/>
            <person name="Tapia R."/>
            <person name="Han S."/>
            <person name="Land M.L."/>
            <person name="Ivanova N."/>
            <person name="Mikhailova N."/>
            <person name="Johnston A.W."/>
            <person name="Sanchez-Amat A."/>
        </authorList>
    </citation>
    <scope>NUCLEOTIDE SEQUENCE [LARGE SCALE GENOMIC DNA]</scope>
    <source>
        <strain evidence="4">ATCC 700492 / JCM 21426 / NBRC 103028 / MMB-1</strain>
    </source>
</reference>
<accession>F2K2K9</accession>
<dbReference type="STRING" id="717774.Marme_0771"/>
<evidence type="ECO:0000313" key="4">
    <source>
        <dbReference type="Proteomes" id="UP000001062"/>
    </source>
</evidence>
<evidence type="ECO:0000313" key="3">
    <source>
        <dbReference type="EMBL" id="ADZ90054.1"/>
    </source>
</evidence>
<dbReference type="AlphaFoldDB" id="F2K2K9"/>
<dbReference type="Pfam" id="PF06812">
    <property type="entry name" value="ImpA_N"/>
    <property type="match status" value="1"/>
</dbReference>
<sequence length="460" mass="50315">MFEELINPISDDQPSGEYLKDNRTLYRGYRNAFNMAQSSFRQLVETPDALEDAEAVNANTDNWANLAEECQKCLKETSKDVEIFSWFTVSQLFSNDPFKRLAGALTAFEQVVESNWETLQPTLPEKKRKGEGEDAQAKEVAEFRVKPLLQLVGDTAESGLLYMPLQMLPLVGETDYGVFFKAEKSGGLSDLKEAAIKALSDERSDVEERILALGEAMEALIKLEKTLSEKCFNVGAQSISFRFVKDSIERLLNAIKYLVGDQFTRWPLDPEPEEEPVQENNTIETADETPMSEADLSTGAAQPVAQNGVPVGISVAAFSSAGAVASREQALSQLQSIADYFLETEPHSPIYLLLKRAIRWGGMSLPELLAELVGDNGSVHQRIEQLAGLESAEHESNIKPTAMSTVGAVSHATAAVPSAVATASKPAEPSIPTMPVEEKKEENSTSTDSDSNDGLSAIEW</sequence>
<dbReference type="PATRIC" id="fig|717774.3.peg.802"/>
<dbReference type="InterPro" id="IPR017740">
    <property type="entry name" value="TssA-like"/>
</dbReference>
<evidence type="ECO:0000256" key="1">
    <source>
        <dbReference type="SAM" id="MobiDB-lite"/>
    </source>
</evidence>
<dbReference type="InterPro" id="IPR010657">
    <property type="entry name" value="ImpA_N"/>
</dbReference>
<dbReference type="EMBL" id="CP002583">
    <property type="protein sequence ID" value="ADZ90054.1"/>
    <property type="molecule type" value="Genomic_DNA"/>
</dbReference>
<dbReference type="RefSeq" id="WP_013659959.1">
    <property type="nucleotide sequence ID" value="NC_015276.1"/>
</dbReference>
<gene>
    <name evidence="3" type="ordered locus">Marme_0771</name>
</gene>
<dbReference type="KEGG" id="mme:Marme_0771"/>
<proteinExistence type="predicted"/>
<dbReference type="OrthoDB" id="9771118at2"/>
<feature type="compositionally biased region" description="Low complexity" evidence="1">
    <location>
        <begin position="444"/>
        <end position="453"/>
    </location>
</feature>
<dbReference type="eggNOG" id="COG3515">
    <property type="taxonomic scope" value="Bacteria"/>
</dbReference>
<dbReference type="Proteomes" id="UP000001062">
    <property type="component" value="Chromosome"/>
</dbReference>